<evidence type="ECO:0000256" key="5">
    <source>
        <dbReference type="SAM" id="Phobius"/>
    </source>
</evidence>
<evidence type="ECO:0000259" key="6">
    <source>
        <dbReference type="Pfam" id="PF04932"/>
    </source>
</evidence>
<keyword evidence="7" id="KW-0436">Ligase</keyword>
<dbReference type="GO" id="GO:0016020">
    <property type="term" value="C:membrane"/>
    <property type="evidence" value="ECO:0007669"/>
    <property type="project" value="UniProtKB-SubCell"/>
</dbReference>
<dbReference type="PANTHER" id="PTHR37422">
    <property type="entry name" value="TEICHURONIC ACID BIOSYNTHESIS PROTEIN TUAE"/>
    <property type="match status" value="1"/>
</dbReference>
<dbReference type="GO" id="GO:0016874">
    <property type="term" value="F:ligase activity"/>
    <property type="evidence" value="ECO:0007669"/>
    <property type="project" value="UniProtKB-KW"/>
</dbReference>
<feature type="transmembrane region" description="Helical" evidence="5">
    <location>
        <begin position="224"/>
        <end position="244"/>
    </location>
</feature>
<accession>A0A1I0B4U5</accession>
<dbReference type="Proteomes" id="UP000198697">
    <property type="component" value="Unassembled WGS sequence"/>
</dbReference>
<keyword evidence="3 5" id="KW-1133">Transmembrane helix</keyword>
<dbReference type="OrthoDB" id="747420at2"/>
<feature type="transmembrane region" description="Helical" evidence="5">
    <location>
        <begin position="110"/>
        <end position="129"/>
    </location>
</feature>
<proteinExistence type="predicted"/>
<feature type="domain" description="O-antigen ligase-related" evidence="6">
    <location>
        <begin position="186"/>
        <end position="341"/>
    </location>
</feature>
<gene>
    <name evidence="7" type="ORF">SAMN04487998_0942</name>
</gene>
<feature type="transmembrane region" description="Helical" evidence="5">
    <location>
        <begin position="326"/>
        <end position="347"/>
    </location>
</feature>
<evidence type="ECO:0000256" key="4">
    <source>
        <dbReference type="ARBA" id="ARBA00023136"/>
    </source>
</evidence>
<dbReference type="RefSeq" id="WP_143069693.1">
    <property type="nucleotide sequence ID" value="NZ_FOHS01000001.1"/>
</dbReference>
<name>A0A1I0B4U5_9BACT</name>
<keyword evidence="2 5" id="KW-0812">Transmembrane</keyword>
<feature type="transmembrane region" description="Helical" evidence="5">
    <location>
        <begin position="48"/>
        <end position="70"/>
    </location>
</feature>
<keyword evidence="8" id="KW-1185">Reference proteome</keyword>
<evidence type="ECO:0000256" key="3">
    <source>
        <dbReference type="ARBA" id="ARBA00022989"/>
    </source>
</evidence>
<reference evidence="8" key="1">
    <citation type="submission" date="2016-10" db="EMBL/GenBank/DDBJ databases">
        <authorList>
            <person name="Varghese N."/>
            <person name="Submissions S."/>
        </authorList>
    </citation>
    <scope>NUCLEOTIDE SEQUENCE [LARGE SCALE GENOMIC DNA]</scope>
    <source>
        <strain evidence="8">DSM 15310</strain>
    </source>
</reference>
<protein>
    <submittedName>
        <fullName evidence="7">O-antigen ligase</fullName>
    </submittedName>
</protein>
<dbReference type="Pfam" id="PF04932">
    <property type="entry name" value="Wzy_C"/>
    <property type="match status" value="1"/>
</dbReference>
<feature type="transmembrane region" description="Helical" evidence="5">
    <location>
        <begin position="6"/>
        <end position="36"/>
    </location>
</feature>
<comment type="subcellular location">
    <subcellularLocation>
        <location evidence="1">Membrane</location>
        <topology evidence="1">Multi-pass membrane protein</topology>
    </subcellularLocation>
</comment>
<evidence type="ECO:0000313" key="7">
    <source>
        <dbReference type="EMBL" id="SET01782.1"/>
    </source>
</evidence>
<dbReference type="InterPro" id="IPR007016">
    <property type="entry name" value="O-antigen_ligase-rel_domated"/>
</dbReference>
<dbReference type="STRING" id="82805.SAMN04487998_0942"/>
<feature type="transmembrane region" description="Helical" evidence="5">
    <location>
        <begin position="82"/>
        <end position="103"/>
    </location>
</feature>
<evidence type="ECO:0000256" key="1">
    <source>
        <dbReference type="ARBA" id="ARBA00004141"/>
    </source>
</evidence>
<dbReference type="PANTHER" id="PTHR37422:SF13">
    <property type="entry name" value="LIPOPOLYSACCHARIDE BIOSYNTHESIS PROTEIN PA4999-RELATED"/>
    <property type="match status" value="1"/>
</dbReference>
<evidence type="ECO:0000256" key="2">
    <source>
        <dbReference type="ARBA" id="ARBA00022692"/>
    </source>
</evidence>
<feature type="transmembrane region" description="Helical" evidence="5">
    <location>
        <begin position="149"/>
        <end position="170"/>
    </location>
</feature>
<dbReference type="InterPro" id="IPR051533">
    <property type="entry name" value="WaaL-like"/>
</dbReference>
<keyword evidence="4 5" id="KW-0472">Membrane</keyword>
<dbReference type="EMBL" id="FOHS01000001">
    <property type="protein sequence ID" value="SET01782.1"/>
    <property type="molecule type" value="Genomic_DNA"/>
</dbReference>
<dbReference type="AlphaFoldDB" id="A0A1I0B4U5"/>
<feature type="transmembrane region" description="Helical" evidence="5">
    <location>
        <begin position="177"/>
        <end position="197"/>
    </location>
</feature>
<organism evidence="7 8">
    <name type="scientific">Hymenobacter actinosclerus</name>
    <dbReference type="NCBI Taxonomy" id="82805"/>
    <lineage>
        <taxon>Bacteria</taxon>
        <taxon>Pseudomonadati</taxon>
        <taxon>Bacteroidota</taxon>
        <taxon>Cytophagia</taxon>
        <taxon>Cytophagales</taxon>
        <taxon>Hymenobacteraceae</taxon>
        <taxon>Hymenobacter</taxon>
    </lineage>
</organism>
<sequence>MSQHLLWLASLAGVVGLLSARALVALSPLVGVLAVLANPNLRHDIKNYLRNAAAMRAAALVGFLLVSGVYTSEWAVWRHELFRSLTWLGVPLAFAVATPLSAAQRLSVGLAFVGGTALVALATLAQYFADPAGANAAISIGQNMQAITRIFHVHFGLMLSQSFFWGLLLVRHPLARVWMKALMLLASIVAALTLHILAYRTGLLVFYTGLVAYTVWLLLRGSVVLGIGLVLLLGMAPLGAYYTLDSVRDRVASTHYDIEQYQYEKDINTYSLSRRLVAVKTAKNIIQQHWLLGVGPADAAAAMKRQYSWRDFGLRPENLVYVHNEYLSAMLGGGLVGLSILLAILCWPLTQAVLRRNPYVCFFILTQATVMMVADILSLQIGLNLFVFGYGFLVVANERNVKLTSSPT</sequence>
<evidence type="ECO:0000313" key="8">
    <source>
        <dbReference type="Proteomes" id="UP000198697"/>
    </source>
</evidence>